<gene>
    <name evidence="2" type="ORF">MCHLO_00176</name>
</gene>
<sequence length="76" mass="8624">MQRARHRSSAHPPPIPTRFAPRGVPRLYKNPPKPTAPSPHLSLPAILPLRQLNSTLSCAWTLICFHRPHYSGRRSK</sequence>
<keyword evidence="3" id="KW-1185">Reference proteome</keyword>
<dbReference type="Proteomes" id="UP000815677">
    <property type="component" value="Unassembled WGS sequence"/>
</dbReference>
<organism evidence="2 3">
    <name type="scientific">Mycena chlorophos</name>
    <name type="common">Agaric fungus</name>
    <name type="synonym">Agaricus chlorophos</name>
    <dbReference type="NCBI Taxonomy" id="658473"/>
    <lineage>
        <taxon>Eukaryota</taxon>
        <taxon>Fungi</taxon>
        <taxon>Dikarya</taxon>
        <taxon>Basidiomycota</taxon>
        <taxon>Agaricomycotina</taxon>
        <taxon>Agaricomycetes</taxon>
        <taxon>Agaricomycetidae</taxon>
        <taxon>Agaricales</taxon>
        <taxon>Marasmiineae</taxon>
        <taxon>Mycenaceae</taxon>
        <taxon>Mycena</taxon>
    </lineage>
</organism>
<name>A0ABQ0KV01_MYCCL</name>
<evidence type="ECO:0000313" key="2">
    <source>
        <dbReference type="EMBL" id="GAT42462.1"/>
    </source>
</evidence>
<protein>
    <submittedName>
        <fullName evidence="2">Uncharacterized protein</fullName>
    </submittedName>
</protein>
<dbReference type="EMBL" id="DF837977">
    <property type="protein sequence ID" value="GAT42462.1"/>
    <property type="molecule type" value="Genomic_DNA"/>
</dbReference>
<accession>A0ABQ0KV01</accession>
<feature type="region of interest" description="Disordered" evidence="1">
    <location>
        <begin position="1"/>
        <end position="42"/>
    </location>
</feature>
<evidence type="ECO:0000313" key="3">
    <source>
        <dbReference type="Proteomes" id="UP000815677"/>
    </source>
</evidence>
<evidence type="ECO:0000256" key="1">
    <source>
        <dbReference type="SAM" id="MobiDB-lite"/>
    </source>
</evidence>
<reference evidence="2" key="1">
    <citation type="submission" date="2014-09" db="EMBL/GenBank/DDBJ databases">
        <title>Genome sequence of the luminous mushroom Mycena chlorophos for searching fungal bioluminescence genes.</title>
        <authorList>
            <person name="Tanaka Y."/>
            <person name="Kasuga D."/>
            <person name="Oba Y."/>
            <person name="Hase S."/>
            <person name="Sato K."/>
            <person name="Oba Y."/>
            <person name="Sakakibara Y."/>
        </authorList>
    </citation>
    <scope>NUCLEOTIDE SEQUENCE</scope>
</reference>
<proteinExistence type="predicted"/>